<feature type="signal peptide" evidence="1">
    <location>
        <begin position="1"/>
        <end position="18"/>
    </location>
</feature>
<keyword evidence="1" id="KW-0732">Signal</keyword>
<proteinExistence type="predicted"/>
<evidence type="ECO:0000256" key="1">
    <source>
        <dbReference type="SAM" id="SignalP"/>
    </source>
</evidence>
<dbReference type="OrthoDB" id="9872512at2759"/>
<dbReference type="RefSeq" id="XP_055367900.1">
    <property type="nucleotide sequence ID" value="XM_055511925.1"/>
</dbReference>
<sequence length="151" mass="16075">MRLLLALLYVCSGLPTKGDSMGQNMGNIVSIAQTTLVHIKELRTQLPAAPHVDAATPPLEGLAGIIQHLGALDDELQSAPTGLLGQIQADVSSLHGRLRSLAQSRGCAVWDGAAGAPGDGRFPESRLYLTLAKVQRYLDEVLHNMNKVKVC</sequence>
<reference evidence="3" key="1">
    <citation type="submission" date="2025-08" db="UniProtKB">
        <authorList>
            <consortium name="RefSeq"/>
        </authorList>
    </citation>
    <scope>IDENTIFICATION</scope>
</reference>
<evidence type="ECO:0000313" key="2">
    <source>
        <dbReference type="Proteomes" id="UP000515150"/>
    </source>
</evidence>
<dbReference type="InterPro" id="IPR009079">
    <property type="entry name" value="4_helix_cytokine-like_core"/>
</dbReference>
<dbReference type="Gene3D" id="1.20.1250.10">
    <property type="match status" value="1"/>
</dbReference>
<dbReference type="AlphaFoldDB" id="A0A9W2Y254"/>
<protein>
    <submittedName>
        <fullName evidence="3">Leptin-B-like</fullName>
    </submittedName>
</protein>
<feature type="chain" id="PRO_5040893797" evidence="1">
    <location>
        <begin position="19"/>
        <end position="151"/>
    </location>
</feature>
<dbReference type="Proteomes" id="UP000515150">
    <property type="component" value="Chromosome 9"/>
</dbReference>
<gene>
    <name evidence="3" type="primary">LOC114862949</name>
</gene>
<dbReference type="KEGG" id="bspl:114862949"/>
<evidence type="ECO:0000313" key="3">
    <source>
        <dbReference type="RefSeq" id="XP_055367900.1"/>
    </source>
</evidence>
<organism evidence="2 3">
    <name type="scientific">Betta splendens</name>
    <name type="common">Siamese fighting fish</name>
    <dbReference type="NCBI Taxonomy" id="158456"/>
    <lineage>
        <taxon>Eukaryota</taxon>
        <taxon>Metazoa</taxon>
        <taxon>Chordata</taxon>
        <taxon>Craniata</taxon>
        <taxon>Vertebrata</taxon>
        <taxon>Euteleostomi</taxon>
        <taxon>Actinopterygii</taxon>
        <taxon>Neopterygii</taxon>
        <taxon>Teleostei</taxon>
        <taxon>Neoteleostei</taxon>
        <taxon>Acanthomorphata</taxon>
        <taxon>Anabantaria</taxon>
        <taxon>Anabantiformes</taxon>
        <taxon>Anabantoidei</taxon>
        <taxon>Osphronemidae</taxon>
        <taxon>Betta</taxon>
    </lineage>
</organism>
<keyword evidence="2" id="KW-1185">Reference proteome</keyword>
<dbReference type="SUPFAM" id="SSF47266">
    <property type="entry name" value="4-helical cytokines"/>
    <property type="match status" value="1"/>
</dbReference>
<dbReference type="GeneID" id="114862949"/>
<name>A0A9W2Y254_BETSP</name>
<accession>A0A9W2Y254</accession>